<comment type="caution">
    <text evidence="1">The sequence shown here is derived from an EMBL/GenBank/DDBJ whole genome shotgun (WGS) entry which is preliminary data.</text>
</comment>
<dbReference type="RefSeq" id="WP_223644851.1">
    <property type="nucleotide sequence ID" value="NZ_JAIQBY010000035.1"/>
</dbReference>
<dbReference type="PROSITE" id="PS51257">
    <property type="entry name" value="PROKAR_LIPOPROTEIN"/>
    <property type="match status" value="1"/>
</dbReference>
<proteinExistence type="predicted"/>
<dbReference type="AlphaFoldDB" id="A0A953NEU0"/>
<gene>
    <name evidence="1" type="ORF">LAD73_02765</name>
</gene>
<keyword evidence="2" id="KW-1185">Reference proteome</keyword>
<dbReference type="EMBL" id="JAIQBY010000035">
    <property type="protein sequence ID" value="MBZ4195623.1"/>
    <property type="molecule type" value="Genomic_DNA"/>
</dbReference>
<evidence type="ECO:0000313" key="1">
    <source>
        <dbReference type="EMBL" id="MBZ4195623.1"/>
    </source>
</evidence>
<evidence type="ECO:0008006" key="3">
    <source>
        <dbReference type="Google" id="ProtNLM"/>
    </source>
</evidence>
<dbReference type="Proteomes" id="UP000772186">
    <property type="component" value="Unassembled WGS sequence"/>
</dbReference>
<dbReference type="NCBIfam" id="TIGR04313">
    <property type="entry name" value="aro_clust_Mycop"/>
    <property type="match status" value="1"/>
</dbReference>
<reference evidence="1 2" key="1">
    <citation type="submission" date="2021-09" db="EMBL/GenBank/DDBJ databases">
        <title>WGS of Mycoplasma sp. Zaradi2 strains.</title>
        <authorList>
            <person name="Spergser J."/>
        </authorList>
    </citation>
    <scope>NUCLEOTIDE SEQUENCE [LARGE SCALE GENOMIC DNA]</scope>
    <source>
        <strain evidence="1 2">1331</strain>
    </source>
</reference>
<organism evidence="1 2">
    <name type="scientific">Mycoplasma tauri</name>
    <dbReference type="NCBI Taxonomy" id="547987"/>
    <lineage>
        <taxon>Bacteria</taxon>
        <taxon>Bacillati</taxon>
        <taxon>Mycoplasmatota</taxon>
        <taxon>Mollicutes</taxon>
        <taxon>Mycoplasmataceae</taxon>
        <taxon>Mycoplasma</taxon>
    </lineage>
</organism>
<protein>
    <recommendedName>
        <fullName evidence="3">Lipoprotein</fullName>
    </recommendedName>
</protein>
<dbReference type="InterPro" id="IPR027593">
    <property type="entry name" value="Aro_clust"/>
</dbReference>
<sequence>MSKRNKIIISSSLIIPILPLTFSMASCIRTEKNLIKAPMPKGFEFVPYSVNKKQVITDKLINNILEKQFKLDEASKVNFLNSQKNEEALFNEFYQLTEMYISSGGKSENLENLNSFYSKNWLFVLKNITQFEWRHIDYWSFEPKGKAKHSDEFIEKIKWMEHPRKQIFLDNYFDELYEGEESRESNQDVFYLKKGKMVIRILISRNNGVSQLTFDKIIHFTKARSNKISIRLISSAVHNGIIHEQQAGYDVFEKDIITNFGYPSLGVLLVKEKNETN</sequence>
<evidence type="ECO:0000313" key="2">
    <source>
        <dbReference type="Proteomes" id="UP000772186"/>
    </source>
</evidence>
<name>A0A953NEU0_9MOLU</name>
<accession>A0A953NEU0</accession>